<dbReference type="SMART" id="SM00355">
    <property type="entry name" value="ZnF_C2H2"/>
    <property type="match status" value="3"/>
</dbReference>
<feature type="domain" description="C2H2-type" evidence="3">
    <location>
        <begin position="94"/>
        <end position="122"/>
    </location>
</feature>
<dbReference type="AlphaFoldDB" id="A0A9P1N420"/>
<dbReference type="Gene3D" id="3.30.160.60">
    <property type="entry name" value="Classic Zinc Finger"/>
    <property type="match status" value="1"/>
</dbReference>
<gene>
    <name evidence="4" type="ORF">CAMP_LOCUS9782</name>
</gene>
<dbReference type="PROSITE" id="PS50157">
    <property type="entry name" value="ZINC_FINGER_C2H2_2"/>
    <property type="match status" value="1"/>
</dbReference>
<proteinExistence type="predicted"/>
<sequence length="143" mass="17344">MRVCAKSAVCGIRKCKRRFSDQQTFQAHVNNDHNPISFPESTDWPATKCTWRHCNLRYHLSKNYFTHFNVDHLKLMNIRIRPDPRKIKKPKRNMQCENCHRKFASRNMILLHHLRCHKDKRPVDQDEHWPEIQKFEAEPDQEK</sequence>
<feature type="region of interest" description="Disordered" evidence="2">
    <location>
        <begin position="122"/>
        <end position="143"/>
    </location>
</feature>
<protein>
    <recommendedName>
        <fullName evidence="3">C2H2-type domain-containing protein</fullName>
    </recommendedName>
</protein>
<keyword evidence="1" id="KW-0479">Metal-binding</keyword>
<comment type="caution">
    <text evidence="4">The sequence shown here is derived from an EMBL/GenBank/DDBJ whole genome shotgun (WGS) entry which is preliminary data.</text>
</comment>
<evidence type="ECO:0000259" key="3">
    <source>
        <dbReference type="PROSITE" id="PS50157"/>
    </source>
</evidence>
<name>A0A9P1N420_9PELO</name>
<evidence type="ECO:0000313" key="5">
    <source>
        <dbReference type="Proteomes" id="UP001152747"/>
    </source>
</evidence>
<evidence type="ECO:0000256" key="1">
    <source>
        <dbReference type="PROSITE-ProRule" id="PRU00042"/>
    </source>
</evidence>
<organism evidence="4 5">
    <name type="scientific">Caenorhabditis angaria</name>
    <dbReference type="NCBI Taxonomy" id="860376"/>
    <lineage>
        <taxon>Eukaryota</taxon>
        <taxon>Metazoa</taxon>
        <taxon>Ecdysozoa</taxon>
        <taxon>Nematoda</taxon>
        <taxon>Chromadorea</taxon>
        <taxon>Rhabditida</taxon>
        <taxon>Rhabditina</taxon>
        <taxon>Rhabditomorpha</taxon>
        <taxon>Rhabditoidea</taxon>
        <taxon>Rhabditidae</taxon>
        <taxon>Peloderinae</taxon>
        <taxon>Caenorhabditis</taxon>
    </lineage>
</organism>
<dbReference type="PROSITE" id="PS00028">
    <property type="entry name" value="ZINC_FINGER_C2H2_1"/>
    <property type="match status" value="2"/>
</dbReference>
<accession>A0A9P1N420</accession>
<keyword evidence="5" id="KW-1185">Reference proteome</keyword>
<dbReference type="GO" id="GO:0008270">
    <property type="term" value="F:zinc ion binding"/>
    <property type="evidence" value="ECO:0007669"/>
    <property type="project" value="UniProtKB-KW"/>
</dbReference>
<keyword evidence="1" id="KW-0863">Zinc-finger</keyword>
<dbReference type="EMBL" id="CANHGI010000004">
    <property type="protein sequence ID" value="CAI5447145.1"/>
    <property type="molecule type" value="Genomic_DNA"/>
</dbReference>
<evidence type="ECO:0000313" key="4">
    <source>
        <dbReference type="EMBL" id="CAI5447145.1"/>
    </source>
</evidence>
<keyword evidence="1" id="KW-0862">Zinc</keyword>
<evidence type="ECO:0000256" key="2">
    <source>
        <dbReference type="SAM" id="MobiDB-lite"/>
    </source>
</evidence>
<reference evidence="4" key="1">
    <citation type="submission" date="2022-11" db="EMBL/GenBank/DDBJ databases">
        <authorList>
            <person name="Kikuchi T."/>
        </authorList>
    </citation>
    <scope>NUCLEOTIDE SEQUENCE</scope>
    <source>
        <strain evidence="4">PS1010</strain>
    </source>
</reference>
<dbReference type="InterPro" id="IPR013087">
    <property type="entry name" value="Znf_C2H2_type"/>
</dbReference>
<dbReference type="Proteomes" id="UP001152747">
    <property type="component" value="Unassembled WGS sequence"/>
</dbReference>